<dbReference type="Proteomes" id="UP000671828">
    <property type="component" value="Chromosome"/>
</dbReference>
<evidence type="ECO:0000313" key="3">
    <source>
        <dbReference type="Proteomes" id="UP000671828"/>
    </source>
</evidence>
<reference evidence="2" key="1">
    <citation type="submission" date="2021-04" db="EMBL/GenBank/DDBJ databases">
        <title>Saccharothrix algeriensis WGS.</title>
        <authorList>
            <person name="Stuskova K."/>
            <person name="Hakalova E."/>
            <person name="Tebbal A.B."/>
            <person name="Eichmeier A."/>
        </authorList>
    </citation>
    <scope>NUCLEOTIDE SEQUENCE</scope>
    <source>
        <strain evidence="2">NRRL B-24137</strain>
    </source>
</reference>
<proteinExistence type="predicted"/>
<feature type="region of interest" description="Disordered" evidence="1">
    <location>
        <begin position="1"/>
        <end position="79"/>
    </location>
</feature>
<dbReference type="AlphaFoldDB" id="A0A8T8I0W2"/>
<feature type="region of interest" description="Disordered" evidence="1">
    <location>
        <begin position="93"/>
        <end position="122"/>
    </location>
</feature>
<feature type="compositionally biased region" description="Basic and acidic residues" evidence="1">
    <location>
        <begin position="31"/>
        <end position="46"/>
    </location>
</feature>
<gene>
    <name evidence="2" type="ORF">J7S33_06655</name>
</gene>
<feature type="compositionally biased region" description="Low complexity" evidence="1">
    <location>
        <begin position="18"/>
        <end position="29"/>
    </location>
</feature>
<evidence type="ECO:0000256" key="1">
    <source>
        <dbReference type="SAM" id="MobiDB-lite"/>
    </source>
</evidence>
<sequence length="122" mass="13657">MRVGQPLHADDLGRPTVEPAEPARLPPLAQGREDLPVARGVGRDLDQAEAPPRVQRRQLRERLGVGEPGAGEVEPQPAVGAEGLRVLPVVQVGDYRRDQRQQRVQRHRDHHHDTLVQRPLPR</sequence>
<feature type="non-terminal residue" evidence="2">
    <location>
        <position position="122"/>
    </location>
</feature>
<organism evidence="2 3">
    <name type="scientific">Saccharothrix algeriensis</name>
    <dbReference type="NCBI Taxonomy" id="173560"/>
    <lineage>
        <taxon>Bacteria</taxon>
        <taxon>Bacillati</taxon>
        <taxon>Actinomycetota</taxon>
        <taxon>Actinomycetes</taxon>
        <taxon>Pseudonocardiales</taxon>
        <taxon>Pseudonocardiaceae</taxon>
        <taxon>Saccharothrix</taxon>
    </lineage>
</organism>
<evidence type="ECO:0000313" key="2">
    <source>
        <dbReference type="EMBL" id="QTR04543.1"/>
    </source>
</evidence>
<name>A0A8T8I0W2_9PSEU</name>
<protein>
    <submittedName>
        <fullName evidence="2">Uncharacterized protein</fullName>
    </submittedName>
</protein>
<dbReference type="EMBL" id="CP072788">
    <property type="protein sequence ID" value="QTR04543.1"/>
    <property type="molecule type" value="Genomic_DNA"/>
</dbReference>
<accession>A0A8T8I0W2</accession>